<dbReference type="Gene3D" id="3.40.50.720">
    <property type="entry name" value="NAD(P)-binding Rossmann-like Domain"/>
    <property type="match status" value="1"/>
</dbReference>
<reference evidence="5 6" key="1">
    <citation type="submission" date="2020-09" db="EMBL/GenBank/DDBJ databases">
        <title>novel species in genus Nocardioides.</title>
        <authorList>
            <person name="Zhang G."/>
        </authorList>
    </citation>
    <scope>NUCLEOTIDE SEQUENCE [LARGE SCALE GENOMIC DNA]</scope>
    <source>
        <strain evidence="5 6">19197</strain>
    </source>
</reference>
<dbReference type="InterPro" id="IPR005913">
    <property type="entry name" value="dTDP_dehydrorham_reduct"/>
</dbReference>
<dbReference type="InterPro" id="IPR029903">
    <property type="entry name" value="RmlD-like-bd"/>
</dbReference>
<dbReference type="PANTHER" id="PTHR10491:SF4">
    <property type="entry name" value="METHIONINE ADENOSYLTRANSFERASE 2 SUBUNIT BETA"/>
    <property type="match status" value="1"/>
</dbReference>
<dbReference type="Pfam" id="PF04321">
    <property type="entry name" value="RmlD_sub_bind"/>
    <property type="match status" value="1"/>
</dbReference>
<dbReference type="SUPFAM" id="SSF51735">
    <property type="entry name" value="NAD(P)-binding Rossmann-fold domains"/>
    <property type="match status" value="1"/>
</dbReference>
<dbReference type="EC" id="1.1.1.133" evidence="3"/>
<accession>A0ABR8MRN6</accession>
<dbReference type="InterPro" id="IPR011051">
    <property type="entry name" value="RmlC_Cupin_sf"/>
</dbReference>
<proteinExistence type="inferred from homology"/>
<comment type="caution">
    <text evidence="5">The sequence shown here is derived from an EMBL/GenBank/DDBJ whole genome shotgun (WGS) entry which is preliminary data.</text>
</comment>
<dbReference type="Gene3D" id="2.60.120.10">
    <property type="entry name" value="Jelly Rolls"/>
    <property type="match status" value="1"/>
</dbReference>
<dbReference type="SUPFAM" id="SSF51182">
    <property type="entry name" value="RmlC-like cupins"/>
    <property type="match status" value="1"/>
</dbReference>
<organism evidence="5 6">
    <name type="scientific">Nocardioides hwasunensis</name>
    <dbReference type="NCBI Taxonomy" id="397258"/>
    <lineage>
        <taxon>Bacteria</taxon>
        <taxon>Bacillati</taxon>
        <taxon>Actinomycetota</taxon>
        <taxon>Actinomycetes</taxon>
        <taxon>Propionibacteriales</taxon>
        <taxon>Nocardioidaceae</taxon>
        <taxon>Nocardioides</taxon>
    </lineage>
</organism>
<dbReference type="InterPro" id="IPR014710">
    <property type="entry name" value="RmlC-like_jellyroll"/>
</dbReference>
<comment type="similarity">
    <text evidence="2 3">Belongs to the dTDP-4-dehydrorhamnose reductase family.</text>
</comment>
<dbReference type="EMBL" id="JACXYY010000009">
    <property type="protein sequence ID" value="MBD3916774.1"/>
    <property type="molecule type" value="Genomic_DNA"/>
</dbReference>
<comment type="pathway">
    <text evidence="3">Carbohydrate biosynthesis; dTDP-L-rhamnose biosynthesis.</text>
</comment>
<dbReference type="Proteomes" id="UP000649289">
    <property type="component" value="Unassembled WGS sequence"/>
</dbReference>
<evidence type="ECO:0000256" key="2">
    <source>
        <dbReference type="ARBA" id="ARBA00010944"/>
    </source>
</evidence>
<sequence length="466" mass="49977">MSLPSLETTPIPGLVVVRLDRRDDDRGFFKENWQREKMLAIGLPDFGPVQNNVSFNSDRGVTRGIHTEPWDKFVSLATGRIFGAWVDMREGETFGATFSLEMDTSVAVFVPRGVGNSYQTLEDATAYTYLVNEHWRPGIAYPALALSDPTVAIEWPIPLTEAIISEKDQHNPSLDPGTAIPARKVLVLGAGGQLGRAFAEAFPAADTRTRSELDVTDAAAVADFPWHDYGVVLNAAAYTAVDVAETAEGRVAAWAANVTGPATLAGLARQHGFTLVHFSSDYVFDGTAGLEPGHLEDEALSPLGVYGQSKAAGDVAVGLAPRHYVLRTSWVIGDGKNFVRTMQSLAEKGVSPSVVDDQVGRLTFTGELVRATQHLLDSDAPFGTYHLSNGGPAMSWREIAQAVFERSGRSADDVSGTSTAAYAEGVLAQGNPFAPRPLNSALSLDKIRATGFEPEDALVALDRYLA</sequence>
<keyword evidence="3" id="KW-0521">NADP</keyword>
<evidence type="ECO:0000313" key="5">
    <source>
        <dbReference type="EMBL" id="MBD3916774.1"/>
    </source>
</evidence>
<comment type="similarity">
    <text evidence="1">Belongs to the dTDP-4-dehydrorhamnose 3,5-epimerase family.</text>
</comment>
<comment type="function">
    <text evidence="3">Catalyzes the reduction of dTDP-6-deoxy-L-lyxo-4-hexulose to yield dTDP-L-rhamnose.</text>
</comment>
<dbReference type="Pfam" id="PF00908">
    <property type="entry name" value="dTDP_sugar_isom"/>
    <property type="match status" value="1"/>
</dbReference>
<keyword evidence="3" id="KW-0560">Oxidoreductase</keyword>
<dbReference type="CDD" id="cd05254">
    <property type="entry name" value="dTDP_HR_like_SDR_e"/>
    <property type="match status" value="1"/>
</dbReference>
<gene>
    <name evidence="5" type="ORF">IEZ25_19305</name>
</gene>
<evidence type="ECO:0000256" key="3">
    <source>
        <dbReference type="RuleBase" id="RU364082"/>
    </source>
</evidence>
<feature type="domain" description="RmlD-like substrate binding" evidence="4">
    <location>
        <begin position="184"/>
        <end position="457"/>
    </location>
</feature>
<keyword evidence="6" id="KW-1185">Reference proteome</keyword>
<dbReference type="RefSeq" id="WP_191201112.1">
    <property type="nucleotide sequence ID" value="NZ_BAAAPA010000001.1"/>
</dbReference>
<protein>
    <recommendedName>
        <fullName evidence="3">dTDP-4-dehydrorhamnose reductase</fullName>
        <ecNumber evidence="3">1.1.1.133</ecNumber>
    </recommendedName>
</protein>
<evidence type="ECO:0000259" key="4">
    <source>
        <dbReference type="Pfam" id="PF04321"/>
    </source>
</evidence>
<name>A0ABR8MRN6_9ACTN</name>
<evidence type="ECO:0000256" key="1">
    <source>
        <dbReference type="ARBA" id="ARBA00010154"/>
    </source>
</evidence>
<dbReference type="InterPro" id="IPR036291">
    <property type="entry name" value="NAD(P)-bd_dom_sf"/>
</dbReference>
<dbReference type="InterPro" id="IPR000888">
    <property type="entry name" value="RmlC-like"/>
</dbReference>
<evidence type="ECO:0000313" key="6">
    <source>
        <dbReference type="Proteomes" id="UP000649289"/>
    </source>
</evidence>
<dbReference type="Gene3D" id="3.90.25.10">
    <property type="entry name" value="UDP-galactose 4-epimerase, domain 1"/>
    <property type="match status" value="1"/>
</dbReference>
<dbReference type="PANTHER" id="PTHR10491">
    <property type="entry name" value="DTDP-4-DEHYDRORHAMNOSE REDUCTASE"/>
    <property type="match status" value="1"/>
</dbReference>